<dbReference type="EMBL" id="CACRYJ010000010">
    <property type="protein sequence ID" value="VZO35395.1"/>
    <property type="molecule type" value="Genomic_DNA"/>
</dbReference>
<keyword evidence="1" id="KW-0479">Metal-binding</keyword>
<dbReference type="RefSeq" id="WP_156739159.1">
    <property type="nucleotide sequence ID" value="NZ_CACRYJ010000010.1"/>
</dbReference>
<dbReference type="PANTHER" id="PTHR43279:SF1">
    <property type="entry name" value="CATECHOL-2,3-DIOXYGENASE"/>
    <property type="match status" value="1"/>
</dbReference>
<dbReference type="PROSITE" id="PS00934">
    <property type="entry name" value="GLYOXALASE_I_1"/>
    <property type="match status" value="1"/>
</dbReference>
<proteinExistence type="predicted"/>
<dbReference type="GO" id="GO:0004462">
    <property type="term" value="F:lactoylglutathione lyase activity"/>
    <property type="evidence" value="ECO:0007669"/>
    <property type="project" value="InterPro"/>
</dbReference>
<dbReference type="AlphaFoldDB" id="A0A7M4DEQ2"/>
<evidence type="ECO:0000313" key="4">
    <source>
        <dbReference type="Proteomes" id="UP000419743"/>
    </source>
</evidence>
<dbReference type="PROSITE" id="PS51819">
    <property type="entry name" value="VOC"/>
    <property type="match status" value="2"/>
</dbReference>
<accession>A0A7M4DEQ2</accession>
<keyword evidence="4" id="KW-1185">Reference proteome</keyword>
<dbReference type="GO" id="GO:0018577">
    <property type="term" value="F:catechol 2,3-dioxygenase activity"/>
    <property type="evidence" value="ECO:0007669"/>
    <property type="project" value="UniProtKB-EC"/>
</dbReference>
<reference evidence="3 4" key="1">
    <citation type="submission" date="2019-11" db="EMBL/GenBank/DDBJ databases">
        <authorList>
            <person name="Criscuolo A."/>
        </authorList>
    </citation>
    <scope>NUCLEOTIDE SEQUENCE [LARGE SCALE GENOMIC DNA]</scope>
    <source>
        <strain evidence="3">CIP111667</strain>
    </source>
</reference>
<dbReference type="PANTHER" id="PTHR43279">
    <property type="entry name" value="CATECHOL-2,3-DIOXYGENASE"/>
    <property type="match status" value="1"/>
</dbReference>
<organism evidence="3 4">
    <name type="scientific">Occultella aeris</name>
    <dbReference type="NCBI Taxonomy" id="2761496"/>
    <lineage>
        <taxon>Bacteria</taxon>
        <taxon>Bacillati</taxon>
        <taxon>Actinomycetota</taxon>
        <taxon>Actinomycetes</taxon>
        <taxon>Micrococcales</taxon>
        <taxon>Ruaniaceae</taxon>
        <taxon>Occultella</taxon>
    </lineage>
</organism>
<evidence type="ECO:0000256" key="1">
    <source>
        <dbReference type="ARBA" id="ARBA00022723"/>
    </source>
</evidence>
<dbReference type="InterPro" id="IPR029068">
    <property type="entry name" value="Glyas_Bleomycin-R_OHBP_Dase"/>
</dbReference>
<dbReference type="InterPro" id="IPR018146">
    <property type="entry name" value="Glyoxalase_1_CS"/>
</dbReference>
<dbReference type="InterPro" id="IPR004360">
    <property type="entry name" value="Glyas_Fos-R_dOase_dom"/>
</dbReference>
<keyword evidence="3" id="KW-0223">Dioxygenase</keyword>
<feature type="domain" description="VOC" evidence="2">
    <location>
        <begin position="15"/>
        <end position="132"/>
    </location>
</feature>
<dbReference type="Pfam" id="PF00903">
    <property type="entry name" value="Glyoxalase"/>
    <property type="match status" value="1"/>
</dbReference>
<dbReference type="EC" id="1.13.11.2" evidence="3"/>
<comment type="caution">
    <text evidence="3">The sequence shown here is derived from an EMBL/GenBank/DDBJ whole genome shotgun (WGS) entry which is preliminary data.</text>
</comment>
<keyword evidence="3" id="KW-0560">Oxidoreductase</keyword>
<evidence type="ECO:0000259" key="2">
    <source>
        <dbReference type="PROSITE" id="PS51819"/>
    </source>
</evidence>
<dbReference type="GO" id="GO:0046872">
    <property type="term" value="F:metal ion binding"/>
    <property type="evidence" value="ECO:0007669"/>
    <property type="project" value="UniProtKB-KW"/>
</dbReference>
<dbReference type="Proteomes" id="UP000419743">
    <property type="component" value="Unassembled WGS sequence"/>
</dbReference>
<gene>
    <name evidence="3" type="primary">catE</name>
    <name evidence="3" type="ORF">HALOF300_00592</name>
</gene>
<sequence length="293" mass="31629">MTTIAHHDQLAQDTAMGVVDLMVRDLDAMIAYYSTGVGLDVIAHEGPSAILGRGATPIMHLRQEKDLPEFNRRDAGLFHTAILFDTQAGLAGSVNSTARFAPRSFTGSSDHLVSEAFYFDDPEGNGVELYWDRPREAWTRTTGGGVQMATLPLDPNTYLRTHLTDQALAKPELAVANIGHVHLQVGDIEVAEQFYVGVLGFDVMARYGAQALFVSAGGYHHHIGMNTWNSAGAGPRAASLGLGQVSIEVPTTDDLDALAARLAAQSVDRRHDGAVLRFDDPWKTLVEVRPAAV</sequence>
<evidence type="ECO:0000313" key="3">
    <source>
        <dbReference type="EMBL" id="VZO35395.1"/>
    </source>
</evidence>
<dbReference type="Gene3D" id="3.10.180.10">
    <property type="entry name" value="2,3-Dihydroxybiphenyl 1,2-Dioxygenase, domain 1"/>
    <property type="match status" value="2"/>
</dbReference>
<feature type="domain" description="VOC" evidence="2">
    <location>
        <begin position="177"/>
        <end position="293"/>
    </location>
</feature>
<dbReference type="InterPro" id="IPR037523">
    <property type="entry name" value="VOC_core"/>
</dbReference>
<protein>
    <submittedName>
        <fullName evidence="3">Catechol-2,3-dioxygenase</fullName>
        <ecNumber evidence="3">1.13.11.2</ecNumber>
    </submittedName>
</protein>
<dbReference type="SUPFAM" id="SSF54593">
    <property type="entry name" value="Glyoxalase/Bleomycin resistance protein/Dihydroxybiphenyl dioxygenase"/>
    <property type="match status" value="2"/>
</dbReference>
<name>A0A7M4DEQ2_9MICO</name>